<accession>A0AAP0AZZ4</accession>
<dbReference type="AlphaFoldDB" id="A0AAP0AZZ4"/>
<name>A0AAP0AZZ4_9ASPA</name>
<reference evidence="2 3" key="1">
    <citation type="journal article" date="2022" name="Nat. Plants">
        <title>Genomes of leafy and leafless Platanthera orchids illuminate the evolution of mycoheterotrophy.</title>
        <authorList>
            <person name="Li M.H."/>
            <person name="Liu K.W."/>
            <person name="Li Z."/>
            <person name="Lu H.C."/>
            <person name="Ye Q.L."/>
            <person name="Zhang D."/>
            <person name="Wang J.Y."/>
            <person name="Li Y.F."/>
            <person name="Zhong Z.M."/>
            <person name="Liu X."/>
            <person name="Yu X."/>
            <person name="Liu D.K."/>
            <person name="Tu X.D."/>
            <person name="Liu B."/>
            <person name="Hao Y."/>
            <person name="Liao X.Y."/>
            <person name="Jiang Y.T."/>
            <person name="Sun W.H."/>
            <person name="Chen J."/>
            <person name="Chen Y.Q."/>
            <person name="Ai Y."/>
            <person name="Zhai J.W."/>
            <person name="Wu S.S."/>
            <person name="Zhou Z."/>
            <person name="Hsiao Y.Y."/>
            <person name="Wu W.L."/>
            <person name="Chen Y.Y."/>
            <person name="Lin Y.F."/>
            <person name="Hsu J.L."/>
            <person name="Li C.Y."/>
            <person name="Wang Z.W."/>
            <person name="Zhao X."/>
            <person name="Zhong W.Y."/>
            <person name="Ma X.K."/>
            <person name="Ma L."/>
            <person name="Huang J."/>
            <person name="Chen G.Z."/>
            <person name="Huang M.Z."/>
            <person name="Huang L."/>
            <person name="Peng D.H."/>
            <person name="Luo Y.B."/>
            <person name="Zou S.Q."/>
            <person name="Chen S.P."/>
            <person name="Lan S."/>
            <person name="Tsai W.C."/>
            <person name="Van de Peer Y."/>
            <person name="Liu Z.J."/>
        </authorList>
    </citation>
    <scope>NUCLEOTIDE SEQUENCE [LARGE SCALE GENOMIC DNA]</scope>
    <source>
        <strain evidence="2">Lor287</strain>
    </source>
</reference>
<evidence type="ECO:0000313" key="2">
    <source>
        <dbReference type="EMBL" id="KAK8921554.1"/>
    </source>
</evidence>
<sequence length="86" mass="9162">MSMLWKHVRKRADGCQEIGADHKREEVGVFEASSEKAESVEGQSGPAVGEGDVVGPGHEEIRDDAIGAEVSEDLNEREAQAGDGVE</sequence>
<evidence type="ECO:0000256" key="1">
    <source>
        <dbReference type="SAM" id="MobiDB-lite"/>
    </source>
</evidence>
<comment type="caution">
    <text evidence="2">The sequence shown here is derived from an EMBL/GenBank/DDBJ whole genome shotgun (WGS) entry which is preliminary data.</text>
</comment>
<organism evidence="2 3">
    <name type="scientific">Platanthera zijinensis</name>
    <dbReference type="NCBI Taxonomy" id="2320716"/>
    <lineage>
        <taxon>Eukaryota</taxon>
        <taxon>Viridiplantae</taxon>
        <taxon>Streptophyta</taxon>
        <taxon>Embryophyta</taxon>
        <taxon>Tracheophyta</taxon>
        <taxon>Spermatophyta</taxon>
        <taxon>Magnoliopsida</taxon>
        <taxon>Liliopsida</taxon>
        <taxon>Asparagales</taxon>
        <taxon>Orchidaceae</taxon>
        <taxon>Orchidoideae</taxon>
        <taxon>Orchideae</taxon>
        <taxon>Orchidinae</taxon>
        <taxon>Platanthera</taxon>
    </lineage>
</organism>
<keyword evidence="3" id="KW-1185">Reference proteome</keyword>
<dbReference type="EMBL" id="JBBWWQ010000018">
    <property type="protein sequence ID" value="KAK8921554.1"/>
    <property type="molecule type" value="Genomic_DNA"/>
</dbReference>
<dbReference type="Proteomes" id="UP001418222">
    <property type="component" value="Unassembled WGS sequence"/>
</dbReference>
<protein>
    <submittedName>
        <fullName evidence="2">Uncharacterized protein</fullName>
    </submittedName>
</protein>
<feature type="region of interest" description="Disordered" evidence="1">
    <location>
        <begin position="32"/>
        <end position="86"/>
    </location>
</feature>
<evidence type="ECO:0000313" key="3">
    <source>
        <dbReference type="Proteomes" id="UP001418222"/>
    </source>
</evidence>
<gene>
    <name evidence="2" type="ORF">KSP39_PZI020204</name>
</gene>
<proteinExistence type="predicted"/>